<accession>A0A2U1F0W5</accession>
<feature type="compositionally biased region" description="Pro residues" evidence="1">
    <location>
        <begin position="1"/>
        <end position="12"/>
    </location>
</feature>
<proteinExistence type="predicted"/>
<gene>
    <name evidence="2" type="ORF">C8D89_11489</name>
</gene>
<feature type="compositionally biased region" description="Basic and acidic residues" evidence="1">
    <location>
        <begin position="20"/>
        <end position="29"/>
    </location>
</feature>
<dbReference type="AlphaFoldDB" id="A0A2U1F0W5"/>
<protein>
    <submittedName>
        <fullName evidence="2">Uncharacterized protein</fullName>
    </submittedName>
</protein>
<evidence type="ECO:0000313" key="3">
    <source>
        <dbReference type="Proteomes" id="UP000245639"/>
    </source>
</evidence>
<comment type="caution">
    <text evidence="2">The sequence shown here is derived from an EMBL/GenBank/DDBJ whole genome shotgun (WGS) entry which is preliminary data.</text>
</comment>
<evidence type="ECO:0000256" key="1">
    <source>
        <dbReference type="SAM" id="MobiDB-lite"/>
    </source>
</evidence>
<keyword evidence="3" id="KW-1185">Reference proteome</keyword>
<dbReference type="Proteomes" id="UP000245639">
    <property type="component" value="Unassembled WGS sequence"/>
</dbReference>
<sequence>MSSTTPTPPTPPQRRAHAHRLLDPSSDHPGRVRLRVQCARSHHVAEVHDVDGTLVYLSWPGPRGHGRRDRVDTAHKGDAARAWADVLETGPDALDDDELPARCECGPRTLSRRALLAAVRDHQRRLRVS</sequence>
<reference evidence="2 3" key="1">
    <citation type="submission" date="2018-04" db="EMBL/GenBank/DDBJ databases">
        <title>Genomic Encyclopedia of Type Strains, Phase IV (KMG-IV): sequencing the most valuable type-strain genomes for metagenomic binning, comparative biology and taxonomic classification.</title>
        <authorList>
            <person name="Goeker M."/>
        </authorList>
    </citation>
    <scope>NUCLEOTIDE SEQUENCE [LARGE SCALE GENOMIC DNA]</scope>
    <source>
        <strain evidence="2 3">DSM 45771</strain>
    </source>
</reference>
<dbReference type="RefSeq" id="WP_116710240.1">
    <property type="nucleotide sequence ID" value="NZ_QEKW01000014.1"/>
</dbReference>
<organism evidence="2 3">
    <name type="scientific">Actinomycetospora cinnamomea</name>
    <dbReference type="NCBI Taxonomy" id="663609"/>
    <lineage>
        <taxon>Bacteria</taxon>
        <taxon>Bacillati</taxon>
        <taxon>Actinomycetota</taxon>
        <taxon>Actinomycetes</taxon>
        <taxon>Pseudonocardiales</taxon>
        <taxon>Pseudonocardiaceae</taxon>
        <taxon>Actinomycetospora</taxon>
    </lineage>
</organism>
<dbReference type="OrthoDB" id="3632377at2"/>
<dbReference type="EMBL" id="QEKW01000014">
    <property type="protein sequence ID" value="PVZ05833.1"/>
    <property type="molecule type" value="Genomic_DNA"/>
</dbReference>
<evidence type="ECO:0000313" key="2">
    <source>
        <dbReference type="EMBL" id="PVZ05833.1"/>
    </source>
</evidence>
<name>A0A2U1F0W5_9PSEU</name>
<feature type="region of interest" description="Disordered" evidence="1">
    <location>
        <begin position="1"/>
        <end position="29"/>
    </location>
</feature>